<dbReference type="AlphaFoldDB" id="A0A9P4HQI0"/>
<feature type="domain" description="Gfo/Idh/MocA-like oxidoreductase N-terminal" evidence="1">
    <location>
        <begin position="11"/>
        <end position="136"/>
    </location>
</feature>
<sequence>MHTSPPTVPHILIIGAGSRGTAYAAAITAHTSAVIDAVAEPVGLKRRNLARNHIYTHAERREGQEFGGWRGFVEWEVGRRRRGAAGGVDAAFVCVLDEMHREVVEGLGPLGLSVMCEKPLATTLADCVAIYKTVRKGRGERVFGIGHVLRYSPHNMLLRELVRERGSVGEVLSVEHTEPVGWWHFTHSFFRGNWRKESKTAPSLLTKSCHDIDFLLWMLSEPALEGEKIHRPAYLTSTGNLNFYRKARKPAAAGNATNCLACPVEKDCMFSAKKIYVDRHLRKGNAAWPVNIVNPEIEDCVEDLGLARAEEKLLGSLSEDYSPDTPPEKVGARPWFGRCVWEADNDVCDDQSVTIAWEDDPIDGKLDGRGAKTAQFHMVAFTEKQCERRGRIYGTKGEIEYDSSTIRVHDFATGKTTTHFPELRGGGHGGGDDGLATQFVRAVEAVKKGEMRADEAQKRFIGCSFEEILQSHAMVFAAEEARRERKVVDWPSFWEEKVARVVDT</sequence>
<dbReference type="OrthoDB" id="2129491at2759"/>
<name>A0A9P4HQI0_9PEZI</name>
<accession>A0A9P4HQI0</accession>
<proteinExistence type="predicted"/>
<evidence type="ECO:0000259" key="1">
    <source>
        <dbReference type="Pfam" id="PF01408"/>
    </source>
</evidence>
<dbReference type="Gene3D" id="3.30.360.10">
    <property type="entry name" value="Dihydrodipicolinate Reductase, domain 2"/>
    <property type="match status" value="2"/>
</dbReference>
<dbReference type="SUPFAM" id="SSF55347">
    <property type="entry name" value="Glyceraldehyde-3-phosphate dehydrogenase-like, C-terminal domain"/>
    <property type="match status" value="1"/>
</dbReference>
<reference evidence="2" key="1">
    <citation type="journal article" date="2020" name="Stud. Mycol.">
        <title>101 Dothideomycetes genomes: a test case for predicting lifestyles and emergence of pathogens.</title>
        <authorList>
            <person name="Haridas S."/>
            <person name="Albert R."/>
            <person name="Binder M."/>
            <person name="Bloem J."/>
            <person name="Labutti K."/>
            <person name="Salamov A."/>
            <person name="Andreopoulos B."/>
            <person name="Baker S."/>
            <person name="Barry K."/>
            <person name="Bills G."/>
            <person name="Bluhm B."/>
            <person name="Cannon C."/>
            <person name="Castanera R."/>
            <person name="Culley D."/>
            <person name="Daum C."/>
            <person name="Ezra D."/>
            <person name="Gonzalez J."/>
            <person name="Henrissat B."/>
            <person name="Kuo A."/>
            <person name="Liang C."/>
            <person name="Lipzen A."/>
            <person name="Lutzoni F."/>
            <person name="Magnuson J."/>
            <person name="Mondo S."/>
            <person name="Nolan M."/>
            <person name="Ohm R."/>
            <person name="Pangilinan J."/>
            <person name="Park H.-J."/>
            <person name="Ramirez L."/>
            <person name="Alfaro M."/>
            <person name="Sun H."/>
            <person name="Tritt A."/>
            <person name="Yoshinaga Y."/>
            <person name="Zwiers L.-H."/>
            <person name="Turgeon B."/>
            <person name="Goodwin S."/>
            <person name="Spatafora J."/>
            <person name="Crous P."/>
            <person name="Grigoriev I."/>
        </authorList>
    </citation>
    <scope>NUCLEOTIDE SEQUENCE</scope>
    <source>
        <strain evidence="2">CBS 121410</strain>
    </source>
</reference>
<comment type="caution">
    <text evidence="2">The sequence shown here is derived from an EMBL/GenBank/DDBJ whole genome shotgun (WGS) entry which is preliminary data.</text>
</comment>
<protein>
    <submittedName>
        <fullName evidence="2">Streptomycin biosynthesis protein StrI</fullName>
    </submittedName>
</protein>
<dbReference type="Pfam" id="PF01408">
    <property type="entry name" value="GFO_IDH_MocA"/>
    <property type="match status" value="1"/>
</dbReference>
<dbReference type="Gene3D" id="3.40.50.720">
    <property type="entry name" value="NAD(P)-binding Rossmann-like Domain"/>
    <property type="match status" value="1"/>
</dbReference>
<dbReference type="Proteomes" id="UP000799776">
    <property type="component" value="Unassembled WGS sequence"/>
</dbReference>
<dbReference type="EMBL" id="ML978737">
    <property type="protein sequence ID" value="KAF2084828.1"/>
    <property type="molecule type" value="Genomic_DNA"/>
</dbReference>
<dbReference type="InterPro" id="IPR036291">
    <property type="entry name" value="NAD(P)-bd_dom_sf"/>
</dbReference>
<evidence type="ECO:0000313" key="2">
    <source>
        <dbReference type="EMBL" id="KAF2084828.1"/>
    </source>
</evidence>
<dbReference type="GO" id="GO:0000166">
    <property type="term" value="F:nucleotide binding"/>
    <property type="evidence" value="ECO:0007669"/>
    <property type="project" value="InterPro"/>
</dbReference>
<dbReference type="InterPro" id="IPR000683">
    <property type="entry name" value="Gfo/Idh/MocA-like_OxRdtase_N"/>
</dbReference>
<dbReference type="PANTHER" id="PTHR43377:SF12">
    <property type="entry name" value="BINDING ROSSMANN FOLD OXIDOREDUCTASE, PUTATIVE (AFU_ORTHOLOGUE AFUA_3G11840)-RELATED"/>
    <property type="match status" value="1"/>
</dbReference>
<evidence type="ECO:0000313" key="3">
    <source>
        <dbReference type="Proteomes" id="UP000799776"/>
    </source>
</evidence>
<keyword evidence="3" id="KW-1185">Reference proteome</keyword>
<organism evidence="2 3">
    <name type="scientific">Saccharata proteae CBS 121410</name>
    <dbReference type="NCBI Taxonomy" id="1314787"/>
    <lineage>
        <taxon>Eukaryota</taxon>
        <taxon>Fungi</taxon>
        <taxon>Dikarya</taxon>
        <taxon>Ascomycota</taxon>
        <taxon>Pezizomycotina</taxon>
        <taxon>Dothideomycetes</taxon>
        <taxon>Dothideomycetes incertae sedis</taxon>
        <taxon>Botryosphaeriales</taxon>
        <taxon>Saccharataceae</taxon>
        <taxon>Saccharata</taxon>
    </lineage>
</organism>
<dbReference type="InterPro" id="IPR051450">
    <property type="entry name" value="Gfo/Idh/MocA_Oxidoreductases"/>
</dbReference>
<dbReference type="SUPFAM" id="SSF51735">
    <property type="entry name" value="NAD(P)-binding Rossmann-fold domains"/>
    <property type="match status" value="1"/>
</dbReference>
<gene>
    <name evidence="2" type="ORF">K490DRAFT_48294</name>
</gene>
<dbReference type="PANTHER" id="PTHR43377">
    <property type="entry name" value="BILIVERDIN REDUCTASE A"/>
    <property type="match status" value="1"/>
</dbReference>